<dbReference type="Proteomes" id="UP000289856">
    <property type="component" value="Chromosome"/>
</dbReference>
<dbReference type="AlphaFoldDB" id="A0A3T1DAY9"/>
<reference evidence="1 2" key="1">
    <citation type="submission" date="2019-01" db="EMBL/GenBank/DDBJ databases">
        <title>Complete genome sequence of Cohnella hallensis HS21 isolated from Korean fir (Abies koreana) rhizospheric soil.</title>
        <authorList>
            <person name="Jiang L."/>
            <person name="Kang S.W."/>
            <person name="Kim S."/>
            <person name="Jung J."/>
            <person name="Kim C.Y."/>
            <person name="Kim D.H."/>
            <person name="Kim S.W."/>
            <person name="Lee J."/>
        </authorList>
    </citation>
    <scope>NUCLEOTIDE SEQUENCE [LARGE SCALE GENOMIC DNA]</scope>
    <source>
        <strain evidence="1 2">HS21</strain>
    </source>
</reference>
<keyword evidence="2" id="KW-1185">Reference proteome</keyword>
<protein>
    <submittedName>
        <fullName evidence="1">Uncharacterized protein</fullName>
    </submittedName>
</protein>
<sequence length="65" mass="7212">MFQLLLTKATSNVDKALVYNIMIRLESSQDNYAEVISLGFQTCVTTAGANISRSYLRHLASMLAK</sequence>
<gene>
    <name evidence="1" type="ORF">KCTCHS21_46380</name>
</gene>
<accession>A0A3T1DAY9</accession>
<dbReference type="KEGG" id="cohn:KCTCHS21_46380"/>
<evidence type="ECO:0000313" key="1">
    <source>
        <dbReference type="EMBL" id="BBI35239.1"/>
    </source>
</evidence>
<evidence type="ECO:0000313" key="2">
    <source>
        <dbReference type="Proteomes" id="UP000289856"/>
    </source>
</evidence>
<proteinExistence type="predicted"/>
<dbReference type="EMBL" id="AP019400">
    <property type="protein sequence ID" value="BBI35239.1"/>
    <property type="molecule type" value="Genomic_DNA"/>
</dbReference>
<name>A0A3T1DAY9_9BACL</name>
<organism evidence="1 2">
    <name type="scientific">Cohnella abietis</name>
    <dbReference type="NCBI Taxonomy" id="2507935"/>
    <lineage>
        <taxon>Bacteria</taxon>
        <taxon>Bacillati</taxon>
        <taxon>Bacillota</taxon>
        <taxon>Bacilli</taxon>
        <taxon>Bacillales</taxon>
        <taxon>Paenibacillaceae</taxon>
        <taxon>Cohnella</taxon>
    </lineage>
</organism>